<gene>
    <name evidence="3" type="ORF">GALL_75410</name>
</gene>
<reference evidence="3" key="1">
    <citation type="submission" date="2016-10" db="EMBL/GenBank/DDBJ databases">
        <title>Sequence of Gallionella enrichment culture.</title>
        <authorList>
            <person name="Poehlein A."/>
            <person name="Muehling M."/>
            <person name="Daniel R."/>
        </authorList>
    </citation>
    <scope>NUCLEOTIDE SEQUENCE</scope>
</reference>
<evidence type="ECO:0000256" key="1">
    <source>
        <dbReference type="SAM" id="MobiDB-lite"/>
    </source>
</evidence>
<evidence type="ECO:0000259" key="2">
    <source>
        <dbReference type="Pfam" id="PF13511"/>
    </source>
</evidence>
<feature type="region of interest" description="Disordered" evidence="1">
    <location>
        <begin position="51"/>
        <end position="131"/>
    </location>
</feature>
<dbReference type="EMBL" id="MLJW01000022">
    <property type="protein sequence ID" value="OIR10770.1"/>
    <property type="molecule type" value="Genomic_DNA"/>
</dbReference>
<accession>A0A1J5SQH4</accession>
<dbReference type="InterPro" id="IPR025392">
    <property type="entry name" value="DUF4124"/>
</dbReference>
<comment type="caution">
    <text evidence="3">The sequence shown here is derived from an EMBL/GenBank/DDBJ whole genome shotgun (WGS) entry which is preliminary data.</text>
</comment>
<dbReference type="Pfam" id="PF13511">
    <property type="entry name" value="DUF4124"/>
    <property type="match status" value="1"/>
</dbReference>
<protein>
    <recommendedName>
        <fullName evidence="2">DUF4124 domain-containing protein</fullName>
    </recommendedName>
</protein>
<evidence type="ECO:0000313" key="3">
    <source>
        <dbReference type="EMBL" id="OIR10770.1"/>
    </source>
</evidence>
<dbReference type="AlphaFoldDB" id="A0A1J5SQH4"/>
<feature type="compositionally biased region" description="Basic and acidic residues" evidence="1">
    <location>
        <begin position="66"/>
        <end position="98"/>
    </location>
</feature>
<sequence length="150" mass="16467">MKHYLFIIALSILPLNAHAALNKWVDADGKVHYSDTPPPDVTTETVRNIAGKERAEAPASRAPKSAAEREAEMKKSKKAQEEAAQKQAQKDAEAEAKKKNCAAARENAQALEQSPRIVTYDANGDRSFMDDATRAQRLEDARKTISSSCD</sequence>
<name>A0A1J5SQH4_9ZZZZ</name>
<feature type="domain" description="DUF4124" evidence="2">
    <location>
        <begin position="9"/>
        <end position="62"/>
    </location>
</feature>
<proteinExistence type="predicted"/>
<organism evidence="3">
    <name type="scientific">mine drainage metagenome</name>
    <dbReference type="NCBI Taxonomy" id="410659"/>
    <lineage>
        <taxon>unclassified sequences</taxon>
        <taxon>metagenomes</taxon>
        <taxon>ecological metagenomes</taxon>
    </lineage>
</organism>